<protein>
    <submittedName>
        <fullName evidence="3">C4-dicarboxylate ABC transporter substrate-binding protein</fullName>
    </submittedName>
</protein>
<dbReference type="CDD" id="cd13602">
    <property type="entry name" value="PBP2_TRAP_BpDctp6_7"/>
    <property type="match status" value="1"/>
</dbReference>
<evidence type="ECO:0000313" key="4">
    <source>
        <dbReference type="Proteomes" id="UP000283087"/>
    </source>
</evidence>
<evidence type="ECO:0000313" key="3">
    <source>
        <dbReference type="EMBL" id="RTE64786.1"/>
    </source>
</evidence>
<dbReference type="Gene3D" id="3.40.190.170">
    <property type="entry name" value="Bacterial extracellular solute-binding protein, family 7"/>
    <property type="match status" value="1"/>
</dbReference>
<accession>A0A430KMV8</accession>
<dbReference type="NCBIfam" id="NF037995">
    <property type="entry name" value="TRAP_S1"/>
    <property type="match status" value="1"/>
</dbReference>
<dbReference type="OrthoDB" id="9783941at2"/>
<dbReference type="PANTHER" id="PTHR33376">
    <property type="match status" value="1"/>
</dbReference>
<dbReference type="InterPro" id="IPR038404">
    <property type="entry name" value="TRAP_DctP_sf"/>
</dbReference>
<name>A0A430KMV8_9GAMM</name>
<reference evidence="3 4" key="1">
    <citation type="submission" date="2018-11" db="EMBL/GenBank/DDBJ databases">
        <title>The draft genome sequence of Amphritea opalescens ANRC-JH13T.</title>
        <authorList>
            <person name="Fang Z."/>
            <person name="Zhang Y."/>
            <person name="Han X."/>
        </authorList>
    </citation>
    <scope>NUCLEOTIDE SEQUENCE [LARGE SCALE GENOMIC DNA]</scope>
    <source>
        <strain evidence="3 4">ANRC-JH13</strain>
    </source>
</reference>
<dbReference type="EMBL" id="RQXW01000017">
    <property type="protein sequence ID" value="RTE64786.1"/>
    <property type="molecule type" value="Genomic_DNA"/>
</dbReference>
<proteinExistence type="predicted"/>
<dbReference type="Pfam" id="PF03480">
    <property type="entry name" value="DctP"/>
    <property type="match status" value="1"/>
</dbReference>
<keyword evidence="4" id="KW-1185">Reference proteome</keyword>
<dbReference type="Proteomes" id="UP000283087">
    <property type="component" value="Unassembled WGS sequence"/>
</dbReference>
<feature type="signal peptide" evidence="2">
    <location>
        <begin position="1"/>
        <end position="23"/>
    </location>
</feature>
<organism evidence="3 4">
    <name type="scientific">Amphritea opalescens</name>
    <dbReference type="NCBI Taxonomy" id="2490544"/>
    <lineage>
        <taxon>Bacteria</taxon>
        <taxon>Pseudomonadati</taxon>
        <taxon>Pseudomonadota</taxon>
        <taxon>Gammaproteobacteria</taxon>
        <taxon>Oceanospirillales</taxon>
        <taxon>Oceanospirillaceae</taxon>
        <taxon>Amphritea</taxon>
    </lineage>
</organism>
<evidence type="ECO:0000256" key="2">
    <source>
        <dbReference type="SAM" id="SignalP"/>
    </source>
</evidence>
<dbReference type="InterPro" id="IPR018389">
    <property type="entry name" value="DctP_fam"/>
</dbReference>
<keyword evidence="1 2" id="KW-0732">Signal</keyword>
<dbReference type="PANTHER" id="PTHR33376:SF4">
    <property type="entry name" value="SIALIC ACID-BINDING PERIPLASMIC PROTEIN SIAP"/>
    <property type="match status" value="1"/>
</dbReference>
<dbReference type="AlphaFoldDB" id="A0A430KMV8"/>
<dbReference type="GO" id="GO:0055085">
    <property type="term" value="P:transmembrane transport"/>
    <property type="evidence" value="ECO:0007669"/>
    <property type="project" value="InterPro"/>
</dbReference>
<dbReference type="RefSeq" id="WP_126159578.1">
    <property type="nucleotide sequence ID" value="NZ_RQXW01000017.1"/>
</dbReference>
<gene>
    <name evidence="3" type="ORF">EH243_15510</name>
</gene>
<comment type="caution">
    <text evidence="3">The sequence shown here is derived from an EMBL/GenBank/DDBJ whole genome shotgun (WGS) entry which is preliminary data.</text>
</comment>
<evidence type="ECO:0000256" key="1">
    <source>
        <dbReference type="ARBA" id="ARBA00022729"/>
    </source>
</evidence>
<sequence>MKKKIGLTLASALLTMGISSANADVKWDMSNEYSNTSIHGEGDSYFVQQLSEKSDGKFAITVHFGGALGFKSKDHLDAVGDGAVQIADTLAAPLGGIDPIFQLTALPFLAKTPEEAKILYEVAKPYYDAVFEKNNQKLLYASPWTPSGIWANKPVTSMAELANLKIRTYDANGTVALRAAGAAPIQLSWGDVVPQLSTGGIAAVLTSADAGASGKFWEHLNYFTEVNYAVPLNMVHVNLDAYNALSSEERQQLLDAAKAASEHNWSALVERRANNYKKLEANGVNIVTDAPVAYLEGLSTAGQTAIDQWLEKAGPNGAKIIADYRQRLGM</sequence>
<feature type="chain" id="PRO_5019047612" evidence="2">
    <location>
        <begin position="24"/>
        <end position="330"/>
    </location>
</feature>